<evidence type="ECO:0000313" key="2">
    <source>
        <dbReference type="EMBL" id="KUJ09954.1"/>
    </source>
</evidence>
<dbReference type="EMBL" id="KQ947430">
    <property type="protein sequence ID" value="KUJ09954.1"/>
    <property type="molecule type" value="Genomic_DNA"/>
</dbReference>
<organism evidence="2 3">
    <name type="scientific">Mollisia scopiformis</name>
    <name type="common">Conifer needle endophyte fungus</name>
    <name type="synonym">Phialocephala scopiformis</name>
    <dbReference type="NCBI Taxonomy" id="149040"/>
    <lineage>
        <taxon>Eukaryota</taxon>
        <taxon>Fungi</taxon>
        <taxon>Dikarya</taxon>
        <taxon>Ascomycota</taxon>
        <taxon>Pezizomycotina</taxon>
        <taxon>Leotiomycetes</taxon>
        <taxon>Helotiales</taxon>
        <taxon>Mollisiaceae</taxon>
        <taxon>Mollisia</taxon>
    </lineage>
</organism>
<sequence>MIFDPTLQTISCSFSLRSFLPGWPCAYEPSLLGLSLVFFFATQSTIYLRRCRFSCGFDDISVSYQSSSISLTSDELSLIQAHAELHASTRFNDQDHGRGDPIRPVLNPRFTLLPRGMHSLLLSFYQLDHDGNT</sequence>
<proteinExistence type="predicted"/>
<keyword evidence="1" id="KW-1133">Transmembrane helix</keyword>
<feature type="transmembrane region" description="Helical" evidence="1">
    <location>
        <begin position="30"/>
        <end position="48"/>
    </location>
</feature>
<dbReference type="RefSeq" id="XP_018064309.1">
    <property type="nucleotide sequence ID" value="XM_018206322.1"/>
</dbReference>
<dbReference type="KEGG" id="psco:LY89DRAFT_266856"/>
<evidence type="ECO:0000256" key="1">
    <source>
        <dbReference type="SAM" id="Phobius"/>
    </source>
</evidence>
<dbReference type="AlphaFoldDB" id="A0A132BDP6"/>
<accession>A0A132BDP6</accession>
<protein>
    <submittedName>
        <fullName evidence="2">Uncharacterized protein</fullName>
    </submittedName>
</protein>
<evidence type="ECO:0000313" key="3">
    <source>
        <dbReference type="Proteomes" id="UP000070700"/>
    </source>
</evidence>
<dbReference type="Proteomes" id="UP000070700">
    <property type="component" value="Unassembled WGS sequence"/>
</dbReference>
<name>A0A132BDP6_MOLSC</name>
<reference evidence="2 3" key="1">
    <citation type="submission" date="2015-10" db="EMBL/GenBank/DDBJ databases">
        <title>Full genome of DAOMC 229536 Phialocephala scopiformis, a fungal endophyte of spruce producing the potent anti-insectan compound rugulosin.</title>
        <authorList>
            <consortium name="DOE Joint Genome Institute"/>
            <person name="Walker A.K."/>
            <person name="Frasz S.L."/>
            <person name="Seifert K.A."/>
            <person name="Miller J.D."/>
            <person name="Mondo S.J."/>
            <person name="Labutti K."/>
            <person name="Lipzen A."/>
            <person name="Dockter R."/>
            <person name="Kennedy M."/>
            <person name="Grigoriev I.V."/>
            <person name="Spatafora J.W."/>
        </authorList>
    </citation>
    <scope>NUCLEOTIDE SEQUENCE [LARGE SCALE GENOMIC DNA]</scope>
    <source>
        <strain evidence="2 3">CBS 120377</strain>
    </source>
</reference>
<keyword evidence="3" id="KW-1185">Reference proteome</keyword>
<keyword evidence="1" id="KW-0812">Transmembrane</keyword>
<gene>
    <name evidence="2" type="ORF">LY89DRAFT_266856</name>
</gene>
<dbReference type="GeneID" id="28816048"/>
<dbReference type="InParanoid" id="A0A132BDP6"/>
<keyword evidence="1" id="KW-0472">Membrane</keyword>